<dbReference type="GeneID" id="756155"/>
<dbReference type="KEGG" id="spu:756155"/>
<dbReference type="Proteomes" id="UP000007110">
    <property type="component" value="Unassembled WGS sequence"/>
</dbReference>
<dbReference type="RefSeq" id="XP_030847283.1">
    <property type="nucleotide sequence ID" value="XM_030991423.1"/>
</dbReference>
<comment type="similarity">
    <text evidence="1">Belongs to the cornifelin family.</text>
</comment>
<protein>
    <recommendedName>
        <fullName evidence="4">Cornifelin homolog</fullName>
    </recommendedName>
</protein>
<dbReference type="FunCoup" id="A0A7M7P9X4">
    <property type="interactions" value="13"/>
</dbReference>
<keyword evidence="3" id="KW-1185">Reference proteome</keyword>
<name>A0A7M7P9X4_STRPU</name>
<dbReference type="InterPro" id="IPR006461">
    <property type="entry name" value="PLAC_motif_containing"/>
</dbReference>
<evidence type="ECO:0008006" key="4">
    <source>
        <dbReference type="Google" id="ProtNLM"/>
    </source>
</evidence>
<dbReference type="OrthoDB" id="1045822at2759"/>
<dbReference type="NCBIfam" id="TIGR01571">
    <property type="entry name" value="A_thal_Cys_rich"/>
    <property type="match status" value="1"/>
</dbReference>
<evidence type="ECO:0000256" key="1">
    <source>
        <dbReference type="ARBA" id="ARBA00009024"/>
    </source>
</evidence>
<accession>A0A7M7P9X4</accession>
<evidence type="ECO:0000313" key="3">
    <source>
        <dbReference type="Proteomes" id="UP000007110"/>
    </source>
</evidence>
<dbReference type="Pfam" id="PF04749">
    <property type="entry name" value="PLAC8"/>
    <property type="match status" value="1"/>
</dbReference>
<dbReference type="InParanoid" id="A0A7M7P9X4"/>
<proteinExistence type="inferred from homology"/>
<reference evidence="2" key="2">
    <citation type="submission" date="2021-01" db="UniProtKB">
        <authorList>
            <consortium name="EnsemblMetazoa"/>
        </authorList>
    </citation>
    <scope>IDENTIFICATION</scope>
</reference>
<dbReference type="AlphaFoldDB" id="A0A7M7P9X4"/>
<evidence type="ECO:0000313" key="2">
    <source>
        <dbReference type="EnsemblMetazoa" id="XP_030847283"/>
    </source>
</evidence>
<reference evidence="3" key="1">
    <citation type="submission" date="2015-02" db="EMBL/GenBank/DDBJ databases">
        <title>Genome sequencing for Strongylocentrotus purpuratus.</title>
        <authorList>
            <person name="Murali S."/>
            <person name="Liu Y."/>
            <person name="Vee V."/>
            <person name="English A."/>
            <person name="Wang M."/>
            <person name="Skinner E."/>
            <person name="Han Y."/>
            <person name="Muzny D.M."/>
            <person name="Worley K.C."/>
            <person name="Gibbs R.A."/>
        </authorList>
    </citation>
    <scope>NUCLEOTIDE SEQUENCE</scope>
</reference>
<dbReference type="OMA" id="HMCFIAS"/>
<dbReference type="EnsemblMetazoa" id="XM_030991423">
    <property type="protein sequence ID" value="XP_030847283"/>
    <property type="gene ID" value="LOC756155"/>
</dbReference>
<sequence>MSSVAMSFEWHPITAQPRRSQEQVDMSQTSIDRQTNETPLYPWTYPNGKRRLWSTGLFSCTKDTNTCLMGTFVPCHMCFIASSMGESLLAGACVPFSNLILRTLLRGRHNIEGSVMNDCVVTTLCPCCAQCQLAREIKMIQDGDALP</sequence>
<dbReference type="PANTHER" id="PTHR15907">
    <property type="entry name" value="DUF614 FAMILY PROTEIN-RELATED"/>
    <property type="match status" value="1"/>
</dbReference>
<organism evidence="2 3">
    <name type="scientific">Strongylocentrotus purpuratus</name>
    <name type="common">Purple sea urchin</name>
    <dbReference type="NCBI Taxonomy" id="7668"/>
    <lineage>
        <taxon>Eukaryota</taxon>
        <taxon>Metazoa</taxon>
        <taxon>Echinodermata</taxon>
        <taxon>Eleutherozoa</taxon>
        <taxon>Echinozoa</taxon>
        <taxon>Echinoidea</taxon>
        <taxon>Euechinoidea</taxon>
        <taxon>Echinacea</taxon>
        <taxon>Camarodonta</taxon>
        <taxon>Echinidea</taxon>
        <taxon>Strongylocentrotidae</taxon>
        <taxon>Strongylocentrotus</taxon>
    </lineage>
</organism>